<organism evidence="1 2">
    <name type="scientific">Dentiscutata erythropus</name>
    <dbReference type="NCBI Taxonomy" id="1348616"/>
    <lineage>
        <taxon>Eukaryota</taxon>
        <taxon>Fungi</taxon>
        <taxon>Fungi incertae sedis</taxon>
        <taxon>Mucoromycota</taxon>
        <taxon>Glomeromycotina</taxon>
        <taxon>Glomeromycetes</taxon>
        <taxon>Diversisporales</taxon>
        <taxon>Gigasporaceae</taxon>
        <taxon>Dentiscutata</taxon>
    </lineage>
</organism>
<accession>A0A9N8VCL0</accession>
<protein>
    <submittedName>
        <fullName evidence="1">209_t:CDS:1</fullName>
    </submittedName>
</protein>
<gene>
    <name evidence="1" type="ORF">DERYTH_LOCUS542</name>
</gene>
<sequence length="52" mass="6293">MFQYKREDININKRKRLLNEIEIPKERKLVKCTFIKQNNRDKSSIVGPSNRC</sequence>
<dbReference type="EMBL" id="CAJVPY010000122">
    <property type="protein sequence ID" value="CAG8451531.1"/>
    <property type="molecule type" value="Genomic_DNA"/>
</dbReference>
<proteinExistence type="predicted"/>
<keyword evidence="2" id="KW-1185">Reference proteome</keyword>
<evidence type="ECO:0000313" key="2">
    <source>
        <dbReference type="Proteomes" id="UP000789405"/>
    </source>
</evidence>
<comment type="caution">
    <text evidence="1">The sequence shown here is derived from an EMBL/GenBank/DDBJ whole genome shotgun (WGS) entry which is preliminary data.</text>
</comment>
<name>A0A9N8VCL0_9GLOM</name>
<reference evidence="1" key="1">
    <citation type="submission" date="2021-06" db="EMBL/GenBank/DDBJ databases">
        <authorList>
            <person name="Kallberg Y."/>
            <person name="Tangrot J."/>
            <person name="Rosling A."/>
        </authorList>
    </citation>
    <scope>NUCLEOTIDE SEQUENCE</scope>
    <source>
        <strain evidence="1">MA453B</strain>
    </source>
</reference>
<evidence type="ECO:0000313" key="1">
    <source>
        <dbReference type="EMBL" id="CAG8451531.1"/>
    </source>
</evidence>
<dbReference type="Proteomes" id="UP000789405">
    <property type="component" value="Unassembled WGS sequence"/>
</dbReference>
<dbReference type="AlphaFoldDB" id="A0A9N8VCL0"/>